<dbReference type="AlphaFoldDB" id="A0A8S1RIY7"/>
<keyword evidence="3 7" id="KW-0812">Transmembrane</keyword>
<dbReference type="PROSITE" id="PS50216">
    <property type="entry name" value="DHHC"/>
    <property type="match status" value="1"/>
</dbReference>
<dbReference type="Proteomes" id="UP000692954">
    <property type="component" value="Unassembled WGS sequence"/>
</dbReference>
<evidence type="ECO:0000259" key="9">
    <source>
        <dbReference type="Pfam" id="PF01529"/>
    </source>
</evidence>
<evidence type="ECO:0000256" key="8">
    <source>
        <dbReference type="SAM" id="Coils"/>
    </source>
</evidence>
<sequence>MEILAIVALLFLVIGASLYLLICVDPNSPGLLGIMNRFVFNTIPAIFRKILGERIFKIFQGAINYFFYSNHPLVQIFYVFVAVGGYLVYVYFGFLELFDDNPYVSHLDTAIGSAMALFCFYSFFQACRYKPGIITKENNKDYQNEFKEYYDNVVYLKDNQCKTCNIIKPARSKHCRVCNVCVSRFDHHCVWIRQCVGQKNYKYFVKFIITHAILCDYGAYLGFRCIWGIVVQEELLKAQFRDPVTKQRLQATWGIIIKYLFYKNTMYIFIVILCIVMGIALTSFALYHLFMIGQDTTTNDKMKRSDFLNFFDEETQRLEKQLKNAKNQEEIKEVSIKLEQVKSCQKRIIPIKTIGVWKGLKKVFNEPDELEQKIKIKNKKKQ</sequence>
<dbReference type="OrthoDB" id="5977743at2759"/>
<dbReference type="GO" id="GO:0019706">
    <property type="term" value="F:protein-cysteine S-palmitoyltransferase activity"/>
    <property type="evidence" value="ECO:0007669"/>
    <property type="project" value="UniProtKB-EC"/>
</dbReference>
<dbReference type="GO" id="GO:0016020">
    <property type="term" value="C:membrane"/>
    <property type="evidence" value="ECO:0007669"/>
    <property type="project" value="UniProtKB-SubCell"/>
</dbReference>
<comment type="subcellular location">
    <subcellularLocation>
        <location evidence="1">Membrane</location>
        <topology evidence="1">Multi-pass membrane protein</topology>
    </subcellularLocation>
</comment>
<dbReference type="InterPro" id="IPR039859">
    <property type="entry name" value="PFA4/ZDH16/20/ERF2-like"/>
</dbReference>
<dbReference type="EMBL" id="CAJJDN010000176">
    <property type="protein sequence ID" value="CAD8127437.1"/>
    <property type="molecule type" value="Genomic_DNA"/>
</dbReference>
<evidence type="ECO:0000256" key="6">
    <source>
        <dbReference type="ARBA" id="ARBA00023315"/>
    </source>
</evidence>
<protein>
    <recommendedName>
        <fullName evidence="7">Palmitoyltransferase</fullName>
        <ecNumber evidence="7">2.3.1.225</ecNumber>
    </recommendedName>
</protein>
<feature type="transmembrane region" description="Helical" evidence="7">
    <location>
        <begin position="72"/>
        <end position="92"/>
    </location>
</feature>
<keyword evidence="5 7" id="KW-0472">Membrane</keyword>
<keyword evidence="11" id="KW-1185">Reference proteome</keyword>
<evidence type="ECO:0000256" key="7">
    <source>
        <dbReference type="RuleBase" id="RU079119"/>
    </source>
</evidence>
<dbReference type="Pfam" id="PF01529">
    <property type="entry name" value="DHHC"/>
    <property type="match status" value="1"/>
</dbReference>
<comment type="caution">
    <text evidence="10">The sequence shown here is derived from an EMBL/GenBank/DDBJ whole genome shotgun (WGS) entry which is preliminary data.</text>
</comment>
<keyword evidence="4 7" id="KW-1133">Transmembrane helix</keyword>
<evidence type="ECO:0000313" key="10">
    <source>
        <dbReference type="EMBL" id="CAD8127437.1"/>
    </source>
</evidence>
<feature type="transmembrane region" description="Helical" evidence="7">
    <location>
        <begin position="104"/>
        <end position="124"/>
    </location>
</feature>
<dbReference type="PANTHER" id="PTHR12246">
    <property type="entry name" value="PALMITOYLTRANSFERASE ZDHHC16"/>
    <property type="match status" value="1"/>
</dbReference>
<proteinExistence type="inferred from homology"/>
<organism evidence="10 11">
    <name type="scientific">Paramecium sonneborni</name>
    <dbReference type="NCBI Taxonomy" id="65129"/>
    <lineage>
        <taxon>Eukaryota</taxon>
        <taxon>Sar</taxon>
        <taxon>Alveolata</taxon>
        <taxon>Ciliophora</taxon>
        <taxon>Intramacronucleata</taxon>
        <taxon>Oligohymenophorea</taxon>
        <taxon>Peniculida</taxon>
        <taxon>Parameciidae</taxon>
        <taxon>Paramecium</taxon>
    </lineage>
</organism>
<keyword evidence="8" id="KW-0175">Coiled coil</keyword>
<comment type="domain">
    <text evidence="7">The DHHC domain is required for palmitoyltransferase activity.</text>
</comment>
<dbReference type="EC" id="2.3.1.225" evidence="7"/>
<feature type="transmembrane region" description="Helical" evidence="7">
    <location>
        <begin position="267"/>
        <end position="290"/>
    </location>
</feature>
<feature type="coiled-coil region" evidence="8">
    <location>
        <begin position="308"/>
        <end position="335"/>
    </location>
</feature>
<dbReference type="InterPro" id="IPR001594">
    <property type="entry name" value="Palmitoyltrfase_DHHC"/>
</dbReference>
<keyword evidence="2 7" id="KW-0808">Transferase</keyword>
<evidence type="ECO:0000256" key="1">
    <source>
        <dbReference type="ARBA" id="ARBA00004141"/>
    </source>
</evidence>
<gene>
    <name evidence="10" type="ORF">PSON_ATCC_30995.1.T1760086</name>
</gene>
<comment type="catalytic activity">
    <reaction evidence="7">
        <text>L-cysteinyl-[protein] + hexadecanoyl-CoA = S-hexadecanoyl-L-cysteinyl-[protein] + CoA</text>
        <dbReference type="Rhea" id="RHEA:36683"/>
        <dbReference type="Rhea" id="RHEA-COMP:10131"/>
        <dbReference type="Rhea" id="RHEA-COMP:11032"/>
        <dbReference type="ChEBI" id="CHEBI:29950"/>
        <dbReference type="ChEBI" id="CHEBI:57287"/>
        <dbReference type="ChEBI" id="CHEBI:57379"/>
        <dbReference type="ChEBI" id="CHEBI:74151"/>
        <dbReference type="EC" id="2.3.1.225"/>
    </reaction>
</comment>
<feature type="domain" description="Palmitoyltransferase DHHC" evidence="9">
    <location>
        <begin position="158"/>
        <end position="304"/>
    </location>
</feature>
<keyword evidence="6 7" id="KW-0012">Acyltransferase</keyword>
<reference evidence="10" key="1">
    <citation type="submission" date="2021-01" db="EMBL/GenBank/DDBJ databases">
        <authorList>
            <consortium name="Genoscope - CEA"/>
            <person name="William W."/>
        </authorList>
    </citation>
    <scope>NUCLEOTIDE SEQUENCE</scope>
</reference>
<evidence type="ECO:0000256" key="3">
    <source>
        <dbReference type="ARBA" id="ARBA00022692"/>
    </source>
</evidence>
<evidence type="ECO:0000313" key="11">
    <source>
        <dbReference type="Proteomes" id="UP000692954"/>
    </source>
</evidence>
<evidence type="ECO:0000256" key="4">
    <source>
        <dbReference type="ARBA" id="ARBA00022989"/>
    </source>
</evidence>
<evidence type="ECO:0000256" key="2">
    <source>
        <dbReference type="ARBA" id="ARBA00022679"/>
    </source>
</evidence>
<comment type="similarity">
    <text evidence="7">Belongs to the DHHC palmitoyltransferase family.</text>
</comment>
<feature type="transmembrane region" description="Helical" evidence="7">
    <location>
        <begin position="30"/>
        <end position="51"/>
    </location>
</feature>
<evidence type="ECO:0000256" key="5">
    <source>
        <dbReference type="ARBA" id="ARBA00023136"/>
    </source>
</evidence>
<accession>A0A8S1RIY7</accession>
<name>A0A8S1RIY7_9CILI</name>